<dbReference type="EMBL" id="VDMD01000015">
    <property type="protein sequence ID" value="TRM61841.1"/>
    <property type="molecule type" value="Genomic_DNA"/>
</dbReference>
<feature type="chain" id="PRO_5021977100" description="Secreted protein" evidence="1">
    <location>
        <begin position="27"/>
        <end position="84"/>
    </location>
</feature>
<sequence>MPISSALPAVYLFICVLFSHLPDFSAFPDAWLCLRILSSLAPHTFLPSPHITSTDEFPAPLVRSPCSFPRISSSLRVVRAASVS</sequence>
<organism evidence="2 3">
    <name type="scientific">Schizophyllum amplum</name>
    <dbReference type="NCBI Taxonomy" id="97359"/>
    <lineage>
        <taxon>Eukaryota</taxon>
        <taxon>Fungi</taxon>
        <taxon>Dikarya</taxon>
        <taxon>Basidiomycota</taxon>
        <taxon>Agaricomycotina</taxon>
        <taxon>Agaricomycetes</taxon>
        <taxon>Agaricomycetidae</taxon>
        <taxon>Agaricales</taxon>
        <taxon>Schizophyllaceae</taxon>
        <taxon>Schizophyllum</taxon>
    </lineage>
</organism>
<protein>
    <recommendedName>
        <fullName evidence="4">Secreted protein</fullName>
    </recommendedName>
</protein>
<dbReference type="Proteomes" id="UP000320762">
    <property type="component" value="Unassembled WGS sequence"/>
</dbReference>
<evidence type="ECO:0008006" key="4">
    <source>
        <dbReference type="Google" id="ProtNLM"/>
    </source>
</evidence>
<keyword evidence="3" id="KW-1185">Reference proteome</keyword>
<feature type="signal peptide" evidence="1">
    <location>
        <begin position="1"/>
        <end position="26"/>
    </location>
</feature>
<evidence type="ECO:0000313" key="3">
    <source>
        <dbReference type="Proteomes" id="UP000320762"/>
    </source>
</evidence>
<reference evidence="2 3" key="1">
    <citation type="journal article" date="2019" name="New Phytol.">
        <title>Comparative genomics reveals unique wood-decay strategies and fruiting body development in the Schizophyllaceae.</title>
        <authorList>
            <person name="Almasi E."/>
            <person name="Sahu N."/>
            <person name="Krizsan K."/>
            <person name="Balint B."/>
            <person name="Kovacs G.M."/>
            <person name="Kiss B."/>
            <person name="Cseklye J."/>
            <person name="Drula E."/>
            <person name="Henrissat B."/>
            <person name="Nagy I."/>
            <person name="Chovatia M."/>
            <person name="Adam C."/>
            <person name="LaButti K."/>
            <person name="Lipzen A."/>
            <person name="Riley R."/>
            <person name="Grigoriev I.V."/>
            <person name="Nagy L.G."/>
        </authorList>
    </citation>
    <scope>NUCLEOTIDE SEQUENCE [LARGE SCALE GENOMIC DNA]</scope>
    <source>
        <strain evidence="2 3">NL-1724</strain>
    </source>
</reference>
<keyword evidence="1" id="KW-0732">Signal</keyword>
<dbReference type="AlphaFoldDB" id="A0A550CAL4"/>
<proteinExistence type="predicted"/>
<evidence type="ECO:0000256" key="1">
    <source>
        <dbReference type="SAM" id="SignalP"/>
    </source>
</evidence>
<comment type="caution">
    <text evidence="2">The sequence shown here is derived from an EMBL/GenBank/DDBJ whole genome shotgun (WGS) entry which is preliminary data.</text>
</comment>
<gene>
    <name evidence="2" type="ORF">BD626DRAFT_500696</name>
</gene>
<evidence type="ECO:0000313" key="2">
    <source>
        <dbReference type="EMBL" id="TRM61841.1"/>
    </source>
</evidence>
<name>A0A550CAL4_9AGAR</name>
<accession>A0A550CAL4</accession>